<evidence type="ECO:0000259" key="7">
    <source>
        <dbReference type="Pfam" id="PF01974"/>
    </source>
</evidence>
<dbReference type="Pfam" id="PF26577">
    <property type="entry name" value="TSEN34_N"/>
    <property type="match status" value="1"/>
</dbReference>
<evidence type="ECO:0000256" key="2">
    <source>
        <dbReference type="ARBA" id="ARBA00022694"/>
    </source>
</evidence>
<dbReference type="FunFam" id="3.40.1350.10:FF:000008">
    <property type="entry name" value="tRNA-splicing endonuclease subunit Sen34"/>
    <property type="match status" value="1"/>
</dbReference>
<keyword evidence="3 5" id="KW-0456">Lyase</keyword>
<dbReference type="Pfam" id="PF01974">
    <property type="entry name" value="tRNA_int_endo"/>
    <property type="match status" value="1"/>
</dbReference>
<dbReference type="GO" id="GO:0000214">
    <property type="term" value="C:tRNA-intron endonuclease complex"/>
    <property type="evidence" value="ECO:0007669"/>
    <property type="project" value="UniProtKB-UniRule"/>
</dbReference>
<feature type="active site" evidence="6">
    <location>
        <position position="234"/>
    </location>
</feature>
<dbReference type="PANTHER" id="PTHR13070:SF0">
    <property type="entry name" value="TRNA-SPLICING ENDONUCLEASE SUBUNIT SEN34"/>
    <property type="match status" value="1"/>
</dbReference>
<keyword evidence="10" id="KW-1185">Reference proteome</keyword>
<name>A0A151GBX0_DRECN</name>
<keyword evidence="2 5" id="KW-0819">tRNA processing</keyword>
<dbReference type="STRING" id="98403.A0A151GBX0"/>
<dbReference type="GO" id="GO:0000379">
    <property type="term" value="P:tRNA-type intron splice site recognition and cleavage"/>
    <property type="evidence" value="ECO:0007669"/>
    <property type="project" value="UniProtKB-UniRule"/>
</dbReference>
<evidence type="ECO:0000256" key="1">
    <source>
        <dbReference type="ARBA" id="ARBA00008078"/>
    </source>
</evidence>
<comment type="function">
    <text evidence="4">Constitutes one of the two catalytic subunit of the tRNA-splicing endonuclease complex, a complex responsible for identification and cleavage of the splice sites in pre-tRNA. It cleaves pre-tRNA at the 5'- and 3'-splice sites to release the intron. The products are an intron and two tRNA half-molecules bearing 2',3'-cyclic phosphate and 5'-OH termini. There are no conserved sequences at the splice sites, but the intron is invariably located at the same site in the gene, placing the splice sites an invariant distance from the constant structural features of the tRNA body. It probably carries the active site for 3'-splice site cleavage.</text>
</comment>
<dbReference type="InterPro" id="IPR036167">
    <property type="entry name" value="tRNA_intron_Endo_cat-like_sf"/>
</dbReference>
<dbReference type="InParanoid" id="A0A151GBX0"/>
<evidence type="ECO:0000256" key="3">
    <source>
        <dbReference type="ARBA" id="ARBA00023239"/>
    </source>
</evidence>
<dbReference type="InterPro" id="IPR006677">
    <property type="entry name" value="tRNA_intron_Endonuc_cat-like"/>
</dbReference>
<dbReference type="RefSeq" id="XP_040653897.1">
    <property type="nucleotide sequence ID" value="XM_040803793.1"/>
</dbReference>
<dbReference type="EC" id="4.6.1.16" evidence="5"/>
<sequence>MSDLETTWPDVVSPVRISKIADRFLVFDPDAAAVLRRVNNVNGTLFGTTPQQPTQNTFLGLPLELRPEEANSLVRRRAAYIVDDVAAHGSVLLSSSHDVRKTFAESLRRYKRVAEQALAENSAKKAADMAVQLRLSRPSHGVSVNAVCNEQRQPHSLEESCPHSQVGNEAKFWGITPACSGELVPQNVDSRFCVAHAVNGPLCHFLQDAGYYMTPGLRFGAHYSVYPGDPLRFHAHFMANQYGWDEEIPILDVVCGGRLAAAVKKAFLLGGEPVPSEGSHPAVRTFSVEWAAM</sequence>
<dbReference type="FunCoup" id="A0A151GBX0">
    <property type="interactions" value="130"/>
</dbReference>
<evidence type="ECO:0000259" key="8">
    <source>
        <dbReference type="Pfam" id="PF26577"/>
    </source>
</evidence>
<dbReference type="AlphaFoldDB" id="A0A151GBX0"/>
<dbReference type="PANTHER" id="PTHR13070">
    <property type="entry name" value="TRNA-SPLICING ENDONUCLEASE SUBUNIT SEN34-RELATED"/>
    <property type="match status" value="1"/>
</dbReference>
<dbReference type="SUPFAM" id="SSF53032">
    <property type="entry name" value="tRNA-intron endonuclease catalytic domain-like"/>
    <property type="match status" value="1"/>
</dbReference>
<feature type="domain" description="tRNA intron endonuclease catalytic" evidence="7">
    <location>
        <begin position="206"/>
        <end position="270"/>
    </location>
</feature>
<dbReference type="CDD" id="cd22363">
    <property type="entry name" value="tRNA-intron_lyase_C"/>
    <property type="match status" value="1"/>
</dbReference>
<dbReference type="Gene3D" id="3.40.1350.10">
    <property type="match status" value="1"/>
</dbReference>
<evidence type="ECO:0000256" key="6">
    <source>
        <dbReference type="PIRSR" id="PIRSR017250-50"/>
    </source>
</evidence>
<comment type="caution">
    <text evidence="9">The sequence shown here is derived from an EMBL/GenBank/DDBJ whole genome shotgun (WGS) entry which is preliminary data.</text>
</comment>
<comment type="similarity">
    <text evidence="1 5">Belongs to the tRNA-intron endonuclease family.</text>
</comment>
<protein>
    <recommendedName>
        <fullName evidence="5">tRNA-splicing endonuclease subunit Sen34</fullName>
        <ecNumber evidence="5">4.6.1.16</ecNumber>
    </recommendedName>
</protein>
<reference evidence="9 10" key="1">
    <citation type="journal article" date="2016" name="Sci. Rep.">
        <title>Insights into Adaptations to a Near-Obligate Nematode Endoparasitic Lifestyle from the Finished Genome of Drechmeria coniospora.</title>
        <authorList>
            <person name="Zhang L."/>
            <person name="Zhou Z."/>
            <person name="Guo Q."/>
            <person name="Fokkens L."/>
            <person name="Miskei M."/>
            <person name="Pocsi I."/>
            <person name="Zhang W."/>
            <person name="Chen M."/>
            <person name="Wang L."/>
            <person name="Sun Y."/>
            <person name="Donzelli B.G."/>
            <person name="Gibson D.M."/>
            <person name="Nelson D.R."/>
            <person name="Luo J.G."/>
            <person name="Rep M."/>
            <person name="Liu H."/>
            <person name="Yang S."/>
            <person name="Wang J."/>
            <person name="Krasnoff S.B."/>
            <person name="Xu Y."/>
            <person name="Molnar I."/>
            <person name="Lin M."/>
        </authorList>
    </citation>
    <scope>NUCLEOTIDE SEQUENCE [LARGE SCALE GENOMIC DNA]</scope>
    <source>
        <strain evidence="9 10">ARSEF 6962</strain>
    </source>
</reference>
<evidence type="ECO:0000256" key="5">
    <source>
        <dbReference type="PIRNR" id="PIRNR017250"/>
    </source>
</evidence>
<dbReference type="OrthoDB" id="48041at2759"/>
<feature type="active site" evidence="6">
    <location>
        <position position="226"/>
    </location>
</feature>
<evidence type="ECO:0000313" key="9">
    <source>
        <dbReference type="EMBL" id="KYK54545.1"/>
    </source>
</evidence>
<feature type="active site" evidence="6">
    <location>
        <position position="265"/>
    </location>
</feature>
<gene>
    <name evidence="9" type="ORF">DCS_06505</name>
</gene>
<dbReference type="PIRSF" id="PIRSF017250">
    <property type="entry name" value="tRNA_splic_SEN34"/>
    <property type="match status" value="1"/>
</dbReference>
<evidence type="ECO:0000256" key="4">
    <source>
        <dbReference type="ARBA" id="ARBA00059865"/>
    </source>
</evidence>
<dbReference type="GeneID" id="63719148"/>
<feature type="domain" description="TSEN34 N-terminal" evidence="8">
    <location>
        <begin position="15"/>
        <end position="84"/>
    </location>
</feature>
<dbReference type="GO" id="GO:0003676">
    <property type="term" value="F:nucleic acid binding"/>
    <property type="evidence" value="ECO:0007669"/>
    <property type="project" value="InterPro"/>
</dbReference>
<accession>A0A151GBX0</accession>
<proteinExistence type="inferred from homology"/>
<dbReference type="GO" id="GO:0000213">
    <property type="term" value="F:tRNA-intron lyase activity"/>
    <property type="evidence" value="ECO:0007669"/>
    <property type="project" value="UniProtKB-UniRule"/>
</dbReference>
<dbReference type="EMBL" id="LAYC01000003">
    <property type="protein sequence ID" value="KYK54545.1"/>
    <property type="molecule type" value="Genomic_DNA"/>
</dbReference>
<dbReference type="InterPro" id="IPR059049">
    <property type="entry name" value="TSEN34_N"/>
</dbReference>
<evidence type="ECO:0000313" key="10">
    <source>
        <dbReference type="Proteomes" id="UP000076580"/>
    </source>
</evidence>
<dbReference type="Proteomes" id="UP000076580">
    <property type="component" value="Chromosome 03"/>
</dbReference>
<dbReference type="InterPro" id="IPR016690">
    <property type="entry name" value="TSEN34"/>
</dbReference>
<dbReference type="InterPro" id="IPR011856">
    <property type="entry name" value="tRNA_endonuc-like_dom_sf"/>
</dbReference>
<organism evidence="9 10">
    <name type="scientific">Drechmeria coniospora</name>
    <name type="common">Nematophagous fungus</name>
    <name type="synonym">Meria coniospora</name>
    <dbReference type="NCBI Taxonomy" id="98403"/>
    <lineage>
        <taxon>Eukaryota</taxon>
        <taxon>Fungi</taxon>
        <taxon>Dikarya</taxon>
        <taxon>Ascomycota</taxon>
        <taxon>Pezizomycotina</taxon>
        <taxon>Sordariomycetes</taxon>
        <taxon>Hypocreomycetidae</taxon>
        <taxon>Hypocreales</taxon>
        <taxon>Ophiocordycipitaceae</taxon>
        <taxon>Drechmeria</taxon>
    </lineage>
</organism>